<keyword evidence="7" id="KW-0040">ANK repeat</keyword>
<reference evidence="13" key="1">
    <citation type="journal article" date="2023" name="PLoS Negl. Trop. Dis.">
        <title>A genome sequence for Biomphalaria pfeifferi, the major vector snail for the human-infecting parasite Schistosoma mansoni.</title>
        <authorList>
            <person name="Bu L."/>
            <person name="Lu L."/>
            <person name="Laidemitt M.R."/>
            <person name="Zhang S.M."/>
            <person name="Mutuku M."/>
            <person name="Mkoji G."/>
            <person name="Steinauer M."/>
            <person name="Loker E.S."/>
        </authorList>
    </citation>
    <scope>NUCLEOTIDE SEQUENCE</scope>
    <source>
        <strain evidence="13">KasaAsao</strain>
    </source>
</reference>
<reference evidence="13" key="2">
    <citation type="submission" date="2023-04" db="EMBL/GenBank/DDBJ databases">
        <authorList>
            <person name="Bu L."/>
            <person name="Lu L."/>
            <person name="Laidemitt M.R."/>
            <person name="Zhang S.M."/>
            <person name="Mutuku M."/>
            <person name="Mkoji G."/>
            <person name="Steinauer M."/>
            <person name="Loker E.S."/>
        </authorList>
    </citation>
    <scope>NUCLEOTIDE SEQUENCE</scope>
    <source>
        <strain evidence="13">KasaAsao</strain>
        <tissue evidence="13">Whole Snail</tissue>
    </source>
</reference>
<dbReference type="GO" id="GO:0006302">
    <property type="term" value="P:double-strand break repair"/>
    <property type="evidence" value="ECO:0007669"/>
    <property type="project" value="TreeGrafter"/>
</dbReference>
<feature type="repeat" description="ANK" evidence="7">
    <location>
        <begin position="959"/>
        <end position="991"/>
    </location>
</feature>
<dbReference type="InterPro" id="IPR036770">
    <property type="entry name" value="Ankyrin_rpt-contain_sf"/>
</dbReference>
<gene>
    <name evidence="13" type="ORF">Bpfe_000749</name>
</gene>
<dbReference type="Pfam" id="PF02877">
    <property type="entry name" value="PARP_reg"/>
    <property type="match status" value="1"/>
</dbReference>
<evidence type="ECO:0000256" key="2">
    <source>
        <dbReference type="ARBA" id="ARBA00022676"/>
    </source>
</evidence>
<dbReference type="Gene3D" id="3.90.228.10">
    <property type="match status" value="1"/>
</dbReference>
<proteinExistence type="predicted"/>
<dbReference type="InterPro" id="IPR050800">
    <property type="entry name" value="ARTD/PARP"/>
</dbReference>
<evidence type="ECO:0000256" key="5">
    <source>
        <dbReference type="ARBA" id="ARBA00023027"/>
    </source>
</evidence>
<dbReference type="InterPro" id="IPR036616">
    <property type="entry name" value="Poly(ADP-ribose)pol_reg_dom_sf"/>
</dbReference>
<dbReference type="Pfam" id="PF05406">
    <property type="entry name" value="WGR"/>
    <property type="match status" value="1"/>
</dbReference>
<feature type="domain" description="WGR" evidence="12">
    <location>
        <begin position="1544"/>
        <end position="1645"/>
    </location>
</feature>
<keyword evidence="2 8" id="KW-0328">Glycosyltransferase</keyword>
<dbReference type="Pfam" id="PF00023">
    <property type="entry name" value="Ank"/>
    <property type="match status" value="1"/>
</dbReference>
<keyword evidence="6" id="KW-0539">Nucleus</keyword>
<dbReference type="InterPro" id="IPR002110">
    <property type="entry name" value="Ankyrin_rpt"/>
</dbReference>
<evidence type="ECO:0000313" key="13">
    <source>
        <dbReference type="EMBL" id="KAK0069572.1"/>
    </source>
</evidence>
<dbReference type="SMART" id="SM00773">
    <property type="entry name" value="WGR"/>
    <property type="match status" value="1"/>
</dbReference>
<dbReference type="PANTHER" id="PTHR10459">
    <property type="entry name" value="DNA LIGASE"/>
    <property type="match status" value="1"/>
</dbReference>
<evidence type="ECO:0000256" key="1">
    <source>
        <dbReference type="ARBA" id="ARBA00004123"/>
    </source>
</evidence>
<keyword evidence="14" id="KW-1185">Reference proteome</keyword>
<feature type="repeat" description="ANK" evidence="7">
    <location>
        <begin position="271"/>
        <end position="303"/>
    </location>
</feature>
<evidence type="ECO:0000256" key="7">
    <source>
        <dbReference type="PROSITE-ProRule" id="PRU00023"/>
    </source>
</evidence>
<evidence type="ECO:0000256" key="8">
    <source>
        <dbReference type="RuleBase" id="RU362114"/>
    </source>
</evidence>
<sequence length="2035" mass="229707">MKSEDTTNEFRLHQLIENRIYNRRSLGINFIRKITASRGSREGNNAFVSSDDAVSYCKNDFITEFLKTNSNPELLKVIEQFFEEKKQDIYTNVFSVQDVHKLLLSGLPYIAGKIIQANLKYSSRMFNHLFKDVLLFTNEDLTGCSPSNLRFVSKRVFKLSVFHCAAANSNSKYLEKLLSVQPDVHIVDSRGNRPLHFAAACESPDNVKLLLEKGANFNDTNNNRELPLHIGIQAKRPENVRLLLEAAANNPTKDPFSDRFGTGGVNRCDNSSRTPLHIAADHCVSEVAEILLKFGANVNAKLSVSQNQLSPLMSAAAQGDLKMVQLLVKNGADIEQKDRMERRAVIHACMNGSTNVLSYLLNIGASAEHPDSSGNSPLHYAAAYGWYFTAKLLLEAGVDPNANNMWKLTPVNVAYLKSQVGIVQLLLNHDKVDINFADDNGKTLIFHACESDLLQLDLVEQIKYIIEQKGALCNIRDNSGQTPLHCLASNSVNVDDEEKTSQETLKTEAFKQSVSIAQLLIKHGCDVNAVDDNNDSAAMMALSEVINLPLCEYLLENGSPILMPAGSERSTTMLHSIASSLWEAPSNLCKVLKVIQKFNYLDTLKSMASYVDCLGFTPLQTACLTASKIYWVNYESIEDRKVLKKNWDNVRAFIRLLVDELGSDVNAKVQKRHYDEVDMPAPNSDSWWYSKETAGRTAAHIIMLKNDPEFDSEFKFVQSGKSSQIFKDLVLLGTDINVLDESGNSPLSTCILSDREDLFEFMVTKGNCNLNLKVKHEKDQWIHPLILAATRFSANGTKNSSVICKLIELGCDLNCETSNTQKKILHCVATAADSQAREEVLKIVNKLAEKEYNFNSLDGKKRTAMHYALKTNNGGLNQSYELEVKLIVLGTRLGLKDKYGRTALHYIFKKAKNAKPASNTYRHFHYTTPGNAGSNDPAELTKLIGRDMNVIEINEKDKYGQTVLHLAAKQGATFCCMYLTLVGAAVNIEDNDGNTALSLAVQNKFDGCAATLIQSGSNLKSKVIIIQNEEIVKLASKENKNSERKSKGREKKDIWQWNPDSLVKVAESVRVLSLYQAAIEFDLPGVAMFVTEASLAKSGLSQQDAITTALKSCKYNIALRLLCTTTDISVLHIKREHSQSLLHVLALSGADYKQKNDPILVKIADFLFSAGLSANEGDEFKCNPIMYAVLNRLFPLADFLSAKSDGYDVKYTDNFNRSYLAAVLWRCHSSKIDQACWDFIEKLLKAKIDLNQYFDLPLNPDLATIVTSESKKDPDYWISYPGVKTTALFAAISCLEFTISYNILAWGANPNLVDGNDLTPLMYAVQLSQTNHVRQLLNYDYDPKKSYKTKPDMEKVKTKNWNKKSRAVFNLKASREKSDESSESSEESMEESDNDTSVKEEYFTMKKTSSVNLFAKDGKGRTALHYAAQTHSNGTFDNDEAAFVLVKAGAKLTADSSGMNPYQLAVMSGALKVAEVIRKYFVLHQERPPEKIWQNDVNDGVPKVFETWPDFKEASEKVLQRYDSSKVVQDVYLHEVDSYCNITDGELLQDEEQNIYYDVLMTKVDVKQGEWGLYNFYQMQIICQPKKSLFVLFTRWGRIEDAGQFQHTPYSTKEEAVKEFMKIFREKSGNKWINVKNFERKPNKYRLIEDAARKAPVPQKDVDFNLESNVSSRLPKHLYMLVETLMNPKSMQLSMTQSGKNELSLALGQLNKELLLKGKDLLDQIEKLVEEVEQYRRFPKDKQEDITNKDIYRNNLEKIAELSNEYFHVIPTKNFSCEKIRPLDQQKKLMVQIHNLSNLLDYEIASKMMLAAMHYKTVYNPVDYVYRSIGCKIEMMTPRDEMSQMILKYISLTGTGVKVLSIYKLQRNGESDRLKSIGLADHRLLWHGTNTSNLLSILNRGLVICPPEAQMTGWAYGKGIYFSDAFNKSASYIATDGDSSYMLLCEVALGDKLDYKSVMEDESNKEKRMKETHNSVVVQSQYSYFNDSDWFHLPLGVCLPQESLKNTYNHNSYYTQYVILDPAQVCLRYLVEFSK</sequence>
<keyword evidence="3 8" id="KW-0808">Transferase</keyword>
<keyword evidence="4" id="KW-0548">Nucleotidyltransferase</keyword>
<dbReference type="EMBL" id="JASAOG010000002">
    <property type="protein sequence ID" value="KAK0069572.1"/>
    <property type="molecule type" value="Genomic_DNA"/>
</dbReference>
<dbReference type="GO" id="GO:0070212">
    <property type="term" value="P:protein poly-ADP-ribosylation"/>
    <property type="evidence" value="ECO:0007669"/>
    <property type="project" value="TreeGrafter"/>
</dbReference>
<feature type="repeat" description="ANK" evidence="7">
    <location>
        <begin position="190"/>
        <end position="222"/>
    </location>
</feature>
<dbReference type="Proteomes" id="UP001233172">
    <property type="component" value="Unassembled WGS sequence"/>
</dbReference>
<dbReference type="InterPro" id="IPR004102">
    <property type="entry name" value="Poly(ADP-ribose)pol_reg_dom"/>
</dbReference>
<protein>
    <recommendedName>
        <fullName evidence="8">Poly [ADP-ribose] polymerase</fullName>
        <shortName evidence="8">PARP</shortName>
        <ecNumber evidence="8">2.4.2.-</ecNumber>
    </recommendedName>
</protein>
<evidence type="ECO:0000313" key="14">
    <source>
        <dbReference type="Proteomes" id="UP001233172"/>
    </source>
</evidence>
<name>A0AAD8FLN3_BIOPF</name>
<evidence type="ECO:0000256" key="6">
    <source>
        <dbReference type="ARBA" id="ARBA00023242"/>
    </source>
</evidence>
<dbReference type="SUPFAM" id="SSF56399">
    <property type="entry name" value="ADP-ribosylation"/>
    <property type="match status" value="1"/>
</dbReference>
<dbReference type="SUPFAM" id="SSF47587">
    <property type="entry name" value="Domain of poly(ADP-ribose) polymerase"/>
    <property type="match status" value="1"/>
</dbReference>
<evidence type="ECO:0000256" key="4">
    <source>
        <dbReference type="ARBA" id="ARBA00022695"/>
    </source>
</evidence>
<dbReference type="Pfam" id="PF12796">
    <property type="entry name" value="Ank_2"/>
    <property type="match status" value="4"/>
</dbReference>
<dbReference type="PROSITE" id="PS50297">
    <property type="entry name" value="ANK_REP_REGION"/>
    <property type="match status" value="4"/>
</dbReference>
<dbReference type="InterPro" id="IPR036930">
    <property type="entry name" value="WGR_dom_sf"/>
</dbReference>
<organism evidence="13 14">
    <name type="scientific">Biomphalaria pfeifferi</name>
    <name type="common">Bloodfluke planorb</name>
    <name type="synonym">Freshwater snail</name>
    <dbReference type="NCBI Taxonomy" id="112525"/>
    <lineage>
        <taxon>Eukaryota</taxon>
        <taxon>Metazoa</taxon>
        <taxon>Spiralia</taxon>
        <taxon>Lophotrochozoa</taxon>
        <taxon>Mollusca</taxon>
        <taxon>Gastropoda</taxon>
        <taxon>Heterobranchia</taxon>
        <taxon>Euthyneura</taxon>
        <taxon>Panpulmonata</taxon>
        <taxon>Hygrophila</taxon>
        <taxon>Lymnaeoidea</taxon>
        <taxon>Planorbidae</taxon>
        <taxon>Biomphalaria</taxon>
    </lineage>
</organism>
<dbReference type="PROSITE" id="PS51060">
    <property type="entry name" value="PARP_ALPHA_HD"/>
    <property type="match status" value="1"/>
</dbReference>
<dbReference type="Gene3D" id="2.20.140.10">
    <property type="entry name" value="WGR domain"/>
    <property type="match status" value="1"/>
</dbReference>
<dbReference type="EC" id="2.4.2.-" evidence="8"/>
<feature type="compositionally biased region" description="Acidic residues" evidence="9">
    <location>
        <begin position="1381"/>
        <end position="1394"/>
    </location>
</feature>
<evidence type="ECO:0000256" key="9">
    <source>
        <dbReference type="SAM" id="MobiDB-lite"/>
    </source>
</evidence>
<dbReference type="GO" id="GO:0016779">
    <property type="term" value="F:nucleotidyltransferase activity"/>
    <property type="evidence" value="ECO:0007669"/>
    <property type="project" value="UniProtKB-KW"/>
</dbReference>
<accession>A0AAD8FLN3</accession>
<dbReference type="PROSITE" id="PS50088">
    <property type="entry name" value="ANK_REPEAT"/>
    <property type="match status" value="5"/>
</dbReference>
<feature type="domain" description="PARP alpha-helical" evidence="11">
    <location>
        <begin position="1671"/>
        <end position="1810"/>
    </location>
</feature>
<dbReference type="Gene3D" id="1.20.142.10">
    <property type="entry name" value="Poly(ADP-ribose) polymerase, regulatory domain"/>
    <property type="match status" value="1"/>
</dbReference>
<feature type="repeat" description="ANK" evidence="7">
    <location>
        <begin position="373"/>
        <end position="405"/>
    </location>
</feature>
<evidence type="ECO:0000256" key="3">
    <source>
        <dbReference type="ARBA" id="ARBA00022679"/>
    </source>
</evidence>
<feature type="region of interest" description="Disordered" evidence="9">
    <location>
        <begin position="1372"/>
        <end position="1398"/>
    </location>
</feature>
<dbReference type="GO" id="GO:0003950">
    <property type="term" value="F:NAD+ poly-ADP-ribosyltransferase activity"/>
    <property type="evidence" value="ECO:0007669"/>
    <property type="project" value="UniProtKB-UniRule"/>
</dbReference>
<evidence type="ECO:0000259" key="11">
    <source>
        <dbReference type="PROSITE" id="PS51060"/>
    </source>
</evidence>
<dbReference type="PROSITE" id="PS51059">
    <property type="entry name" value="PARP_CATALYTIC"/>
    <property type="match status" value="1"/>
</dbReference>
<dbReference type="SUPFAM" id="SSF48403">
    <property type="entry name" value="Ankyrin repeat"/>
    <property type="match status" value="5"/>
</dbReference>
<dbReference type="InterPro" id="IPR008893">
    <property type="entry name" value="WGR_domain"/>
</dbReference>
<dbReference type="Gene3D" id="1.25.40.20">
    <property type="entry name" value="Ankyrin repeat-containing domain"/>
    <property type="match status" value="8"/>
</dbReference>
<dbReference type="PROSITE" id="PS51977">
    <property type="entry name" value="WGR"/>
    <property type="match status" value="1"/>
</dbReference>
<evidence type="ECO:0000259" key="10">
    <source>
        <dbReference type="PROSITE" id="PS51059"/>
    </source>
</evidence>
<feature type="repeat" description="ANK" evidence="7">
    <location>
        <begin position="307"/>
        <end position="339"/>
    </location>
</feature>
<dbReference type="SUPFAM" id="SSF142921">
    <property type="entry name" value="WGR domain-like"/>
    <property type="match status" value="1"/>
</dbReference>
<comment type="subcellular location">
    <subcellularLocation>
        <location evidence="1">Nucleus</location>
    </subcellularLocation>
</comment>
<dbReference type="CDD" id="cd07997">
    <property type="entry name" value="WGR_PARP"/>
    <property type="match status" value="1"/>
</dbReference>
<keyword evidence="5 8" id="KW-0520">NAD</keyword>
<evidence type="ECO:0000259" key="12">
    <source>
        <dbReference type="PROSITE" id="PS51977"/>
    </source>
</evidence>
<dbReference type="Pfam" id="PF00644">
    <property type="entry name" value="PARP"/>
    <property type="match status" value="1"/>
</dbReference>
<dbReference type="PANTHER" id="PTHR10459:SF108">
    <property type="entry name" value="POLY [ADP-RIBOSE] POLYMERASE"/>
    <property type="match status" value="1"/>
</dbReference>
<dbReference type="InterPro" id="IPR012317">
    <property type="entry name" value="Poly(ADP-ribose)pol_cat_dom"/>
</dbReference>
<comment type="caution">
    <text evidence="13">The sequence shown here is derived from an EMBL/GenBank/DDBJ whole genome shotgun (WGS) entry which is preliminary data.</text>
</comment>
<dbReference type="GO" id="GO:0005730">
    <property type="term" value="C:nucleolus"/>
    <property type="evidence" value="ECO:0007669"/>
    <property type="project" value="TreeGrafter"/>
</dbReference>
<feature type="domain" description="PARP catalytic" evidence="10">
    <location>
        <begin position="1820"/>
        <end position="2035"/>
    </location>
</feature>
<dbReference type="GO" id="GO:1990404">
    <property type="term" value="F:NAD+-protein mono-ADP-ribosyltransferase activity"/>
    <property type="evidence" value="ECO:0007669"/>
    <property type="project" value="TreeGrafter"/>
</dbReference>
<dbReference type="SMART" id="SM00248">
    <property type="entry name" value="ANK"/>
    <property type="match status" value="22"/>
</dbReference>